<dbReference type="HOGENOM" id="CLU_2335182_0_0_1"/>
<organism evidence="2 3">
    <name type="scientific">Tulasnella calospora MUT 4182</name>
    <dbReference type="NCBI Taxonomy" id="1051891"/>
    <lineage>
        <taxon>Eukaryota</taxon>
        <taxon>Fungi</taxon>
        <taxon>Dikarya</taxon>
        <taxon>Basidiomycota</taxon>
        <taxon>Agaricomycotina</taxon>
        <taxon>Agaricomycetes</taxon>
        <taxon>Cantharellales</taxon>
        <taxon>Tulasnellaceae</taxon>
        <taxon>Tulasnella</taxon>
    </lineage>
</organism>
<dbReference type="Proteomes" id="UP000054248">
    <property type="component" value="Unassembled WGS sequence"/>
</dbReference>
<evidence type="ECO:0000313" key="3">
    <source>
        <dbReference type="Proteomes" id="UP000054248"/>
    </source>
</evidence>
<proteinExistence type="predicted"/>
<reference evidence="2 3" key="1">
    <citation type="submission" date="2014-04" db="EMBL/GenBank/DDBJ databases">
        <authorList>
            <consortium name="DOE Joint Genome Institute"/>
            <person name="Kuo A."/>
            <person name="Girlanda M."/>
            <person name="Perotto S."/>
            <person name="Kohler A."/>
            <person name="Nagy L.G."/>
            <person name="Floudas D."/>
            <person name="Copeland A."/>
            <person name="Barry K.W."/>
            <person name="Cichocki N."/>
            <person name="Veneault-Fourrey C."/>
            <person name="LaButti K."/>
            <person name="Lindquist E.A."/>
            <person name="Lipzen A."/>
            <person name="Lundell T."/>
            <person name="Morin E."/>
            <person name="Murat C."/>
            <person name="Sun H."/>
            <person name="Tunlid A."/>
            <person name="Henrissat B."/>
            <person name="Grigoriev I.V."/>
            <person name="Hibbett D.S."/>
            <person name="Martin F."/>
            <person name="Nordberg H.P."/>
            <person name="Cantor M.N."/>
            <person name="Hua S.X."/>
        </authorList>
    </citation>
    <scope>NUCLEOTIDE SEQUENCE [LARGE SCALE GENOMIC DNA]</scope>
    <source>
        <strain evidence="2 3">MUT 4182</strain>
    </source>
</reference>
<feature type="compositionally biased region" description="Polar residues" evidence="1">
    <location>
        <begin position="63"/>
        <end position="85"/>
    </location>
</feature>
<feature type="region of interest" description="Disordered" evidence="1">
    <location>
        <begin position="57"/>
        <end position="86"/>
    </location>
</feature>
<gene>
    <name evidence="2" type="ORF">M407DRAFT_144664</name>
</gene>
<keyword evidence="3" id="KW-1185">Reference proteome</keyword>
<dbReference type="EMBL" id="KN823202">
    <property type="protein sequence ID" value="KIO19791.1"/>
    <property type="molecule type" value="Genomic_DNA"/>
</dbReference>
<accession>A0A0C3Q754</accession>
<protein>
    <submittedName>
        <fullName evidence="2">Uncharacterized protein</fullName>
    </submittedName>
</protein>
<name>A0A0C3Q754_9AGAM</name>
<dbReference type="AlphaFoldDB" id="A0A0C3Q754"/>
<reference evidence="3" key="2">
    <citation type="submission" date="2015-01" db="EMBL/GenBank/DDBJ databases">
        <title>Evolutionary Origins and Diversification of the Mycorrhizal Mutualists.</title>
        <authorList>
            <consortium name="DOE Joint Genome Institute"/>
            <consortium name="Mycorrhizal Genomics Consortium"/>
            <person name="Kohler A."/>
            <person name="Kuo A."/>
            <person name="Nagy L.G."/>
            <person name="Floudas D."/>
            <person name="Copeland A."/>
            <person name="Barry K.W."/>
            <person name="Cichocki N."/>
            <person name="Veneault-Fourrey C."/>
            <person name="LaButti K."/>
            <person name="Lindquist E.A."/>
            <person name="Lipzen A."/>
            <person name="Lundell T."/>
            <person name="Morin E."/>
            <person name="Murat C."/>
            <person name="Riley R."/>
            <person name="Ohm R."/>
            <person name="Sun H."/>
            <person name="Tunlid A."/>
            <person name="Henrissat B."/>
            <person name="Grigoriev I.V."/>
            <person name="Hibbett D.S."/>
            <person name="Martin F."/>
        </authorList>
    </citation>
    <scope>NUCLEOTIDE SEQUENCE [LARGE SCALE GENOMIC DNA]</scope>
    <source>
        <strain evidence="3">MUT 4182</strain>
    </source>
</reference>
<evidence type="ECO:0000313" key="2">
    <source>
        <dbReference type="EMBL" id="KIO19791.1"/>
    </source>
</evidence>
<evidence type="ECO:0000256" key="1">
    <source>
        <dbReference type="SAM" id="MobiDB-lite"/>
    </source>
</evidence>
<sequence>MVSRASKAGIVATSIWGPARPDIASRNMSRHDILEPTYTDTSVTILELCNAAKSSVALDPSVRPSSSRGRNTPGPSTPTACSSQGRPVGMMICRLHVK</sequence>